<organism evidence="2 3">
    <name type="scientific">Pseudomonas fluorescens</name>
    <dbReference type="NCBI Taxonomy" id="294"/>
    <lineage>
        <taxon>Bacteria</taxon>
        <taxon>Pseudomonadati</taxon>
        <taxon>Pseudomonadota</taxon>
        <taxon>Gammaproteobacteria</taxon>
        <taxon>Pseudomonadales</taxon>
        <taxon>Pseudomonadaceae</taxon>
        <taxon>Pseudomonas</taxon>
    </lineage>
</organism>
<dbReference type="InterPro" id="IPR035985">
    <property type="entry name" value="Ubiquitin-activating_enz"/>
</dbReference>
<evidence type="ECO:0000313" key="2">
    <source>
        <dbReference type="EMBL" id="VVO05689.1"/>
    </source>
</evidence>
<dbReference type="AlphaFoldDB" id="A0A5E7CKZ6"/>
<protein>
    <recommendedName>
        <fullName evidence="1">THIF-type NAD/FAD binding fold domain-containing protein</fullName>
    </recommendedName>
</protein>
<name>A0A5E7CKZ6_PSEFL</name>
<dbReference type="InterPro" id="IPR045886">
    <property type="entry name" value="ThiF/MoeB/HesA"/>
</dbReference>
<dbReference type="GO" id="GO:0016779">
    <property type="term" value="F:nucleotidyltransferase activity"/>
    <property type="evidence" value="ECO:0007669"/>
    <property type="project" value="TreeGrafter"/>
</dbReference>
<dbReference type="GO" id="GO:0004792">
    <property type="term" value="F:thiosulfate-cyanide sulfurtransferase activity"/>
    <property type="evidence" value="ECO:0007669"/>
    <property type="project" value="TreeGrafter"/>
</dbReference>
<dbReference type="GO" id="GO:0008641">
    <property type="term" value="F:ubiquitin-like modifier activating enzyme activity"/>
    <property type="evidence" value="ECO:0007669"/>
    <property type="project" value="InterPro"/>
</dbReference>
<dbReference type="CDD" id="cd01483">
    <property type="entry name" value="E1_enzyme_family"/>
    <property type="match status" value="1"/>
</dbReference>
<feature type="domain" description="THIF-type NAD/FAD binding fold" evidence="1">
    <location>
        <begin position="88"/>
        <end position="277"/>
    </location>
</feature>
<dbReference type="SUPFAM" id="SSF69572">
    <property type="entry name" value="Activating enzymes of the ubiquitin-like proteins"/>
    <property type="match status" value="1"/>
</dbReference>
<dbReference type="GO" id="GO:0005737">
    <property type="term" value="C:cytoplasm"/>
    <property type="evidence" value="ECO:0007669"/>
    <property type="project" value="TreeGrafter"/>
</dbReference>
<dbReference type="Pfam" id="PF00899">
    <property type="entry name" value="ThiF"/>
    <property type="match status" value="1"/>
</dbReference>
<proteinExistence type="predicted"/>
<dbReference type="GO" id="GO:0032446">
    <property type="term" value="P:protein modification by small protein conjugation"/>
    <property type="evidence" value="ECO:0007669"/>
    <property type="project" value="TreeGrafter"/>
</dbReference>
<evidence type="ECO:0000313" key="3">
    <source>
        <dbReference type="Proteomes" id="UP000379480"/>
    </source>
</evidence>
<dbReference type="EMBL" id="CABVHY010000013">
    <property type="protein sequence ID" value="VVO05689.1"/>
    <property type="molecule type" value="Genomic_DNA"/>
</dbReference>
<dbReference type="Gene3D" id="3.40.50.720">
    <property type="entry name" value="NAD(P)-binding Rossmann-like Domain"/>
    <property type="match status" value="1"/>
</dbReference>
<evidence type="ECO:0000259" key="1">
    <source>
        <dbReference type="Pfam" id="PF00899"/>
    </source>
</evidence>
<dbReference type="PANTHER" id="PTHR10953:SF102">
    <property type="entry name" value="ADENYLYLTRANSFERASE AND SULFURTRANSFERASE MOCS3"/>
    <property type="match status" value="1"/>
</dbReference>
<dbReference type="Proteomes" id="UP000379480">
    <property type="component" value="Unassembled WGS sequence"/>
</dbReference>
<sequence>MAIMVPSVVFGLDDKGVSYVSGPKRIIRIVDLNEESVWSALIESGSLVFGASDEIEKTKEKLQGCRTSRTASYVLGQSSSCKEFLVALDSIDSLRVLIVGCGGIGSLAALNIIGAGVRSITLVDGDRIEKSNLNRQFFWEEDDIGEFKVDKLKVVINNRFDSIKCETENRFLSEDEIKERANEHDVIVITADEPLGLGDKSMTSMLKKEGKLVISSGYFHSYLSIEAKTKPDRQADEWSKRIKWRRNPSFIGPSFGPSNTELAGLIASLAINYIIKKSQGGSVDVSFQGSWDSTQFPRKSLMD</sequence>
<reference evidence="2 3" key="1">
    <citation type="submission" date="2019-09" db="EMBL/GenBank/DDBJ databases">
        <authorList>
            <person name="Chandra G."/>
            <person name="Truman W A."/>
        </authorList>
    </citation>
    <scope>NUCLEOTIDE SEQUENCE [LARGE SCALE GENOMIC DNA]</scope>
    <source>
        <strain evidence="2">PS723</strain>
    </source>
</reference>
<accession>A0A5E7CKZ6</accession>
<gene>
    <name evidence="2" type="ORF">PS723_03007</name>
</gene>
<dbReference type="InterPro" id="IPR000594">
    <property type="entry name" value="ThiF_NAD_FAD-bd"/>
</dbReference>
<dbReference type="PANTHER" id="PTHR10953">
    <property type="entry name" value="UBIQUITIN-ACTIVATING ENZYME E1"/>
    <property type="match status" value="1"/>
</dbReference>